<dbReference type="EMBL" id="LGUT01001084">
    <property type="protein sequence ID" value="KOG89692.1"/>
    <property type="molecule type" value="Genomic_DNA"/>
</dbReference>
<evidence type="ECO:0000256" key="7">
    <source>
        <dbReference type="ARBA" id="ARBA00023251"/>
    </source>
</evidence>
<keyword evidence="4 8" id="KW-0812">Transmembrane</keyword>
<evidence type="ECO:0000256" key="1">
    <source>
        <dbReference type="ARBA" id="ARBA00004651"/>
    </source>
</evidence>
<feature type="transmembrane region" description="Helical" evidence="8">
    <location>
        <begin position="176"/>
        <end position="194"/>
    </location>
</feature>
<feature type="transmembrane region" description="Helical" evidence="8">
    <location>
        <begin position="109"/>
        <end position="134"/>
    </location>
</feature>
<dbReference type="Gene3D" id="1.20.1250.20">
    <property type="entry name" value="MFS general substrate transporter like domains"/>
    <property type="match status" value="1"/>
</dbReference>
<sequence>VPADRRTGPAPRLDAGGALLITAGMMVLVLGVVRTETYGWGSAMTIGTLAAAAVLLAAFAVVELRVDRPLLRMGLLAHRPVLAANVFNLLLASGQFGAFYFSSLYMQQVLGFSATATGAAFLPFCVGLVAGSLVAPRLTARLSMRWTLVAGGALGAAGFAWLAGAAGVDAGFADSIVGPFLVASFGVGMCFVPLGTAATEGVAPAEAGMASGLLNSS</sequence>
<dbReference type="PANTHER" id="PTHR42718">
    <property type="entry name" value="MAJOR FACILITATOR SUPERFAMILY MULTIDRUG TRANSPORTER MFSC"/>
    <property type="match status" value="1"/>
</dbReference>
<keyword evidence="7" id="KW-0046">Antibiotic resistance</keyword>
<accession>A0ABR5J8K1</accession>
<dbReference type="Proteomes" id="UP000037020">
    <property type="component" value="Unassembled WGS sequence"/>
</dbReference>
<dbReference type="InterPro" id="IPR036259">
    <property type="entry name" value="MFS_trans_sf"/>
</dbReference>
<evidence type="ECO:0000256" key="3">
    <source>
        <dbReference type="ARBA" id="ARBA00022475"/>
    </source>
</evidence>
<organism evidence="9 10">
    <name type="scientific">Streptomyces varsoviensis</name>
    <dbReference type="NCBI Taxonomy" id="67373"/>
    <lineage>
        <taxon>Bacteria</taxon>
        <taxon>Bacillati</taxon>
        <taxon>Actinomycetota</taxon>
        <taxon>Actinomycetes</taxon>
        <taxon>Kitasatosporales</taxon>
        <taxon>Streptomycetaceae</taxon>
        <taxon>Streptomyces</taxon>
    </lineage>
</organism>
<keyword evidence="2" id="KW-0813">Transport</keyword>
<name>A0ABR5J8K1_9ACTN</name>
<feature type="transmembrane region" description="Helical" evidence="8">
    <location>
        <begin position="82"/>
        <end position="103"/>
    </location>
</feature>
<gene>
    <name evidence="9" type="ORF">ADK38_12870</name>
</gene>
<comment type="caution">
    <text evidence="9">The sequence shown here is derived from an EMBL/GenBank/DDBJ whole genome shotgun (WGS) entry which is preliminary data.</text>
</comment>
<evidence type="ECO:0000256" key="8">
    <source>
        <dbReference type="SAM" id="Phobius"/>
    </source>
</evidence>
<feature type="transmembrane region" description="Helical" evidence="8">
    <location>
        <begin position="146"/>
        <end position="164"/>
    </location>
</feature>
<reference evidence="9 10" key="1">
    <citation type="submission" date="2015-07" db="EMBL/GenBank/DDBJ databases">
        <authorList>
            <person name="Ju K.-S."/>
            <person name="Doroghazi J.R."/>
            <person name="Metcalf W.W."/>
        </authorList>
    </citation>
    <scope>NUCLEOTIDE SEQUENCE [LARGE SCALE GENOMIC DNA]</scope>
    <source>
        <strain evidence="9 10">NRRL B-3589</strain>
    </source>
</reference>
<evidence type="ECO:0000256" key="2">
    <source>
        <dbReference type="ARBA" id="ARBA00022448"/>
    </source>
</evidence>
<evidence type="ECO:0000256" key="4">
    <source>
        <dbReference type="ARBA" id="ARBA00022692"/>
    </source>
</evidence>
<evidence type="ECO:0000256" key="5">
    <source>
        <dbReference type="ARBA" id="ARBA00022989"/>
    </source>
</evidence>
<keyword evidence="3" id="KW-1003">Cell membrane</keyword>
<dbReference type="InterPro" id="IPR011701">
    <property type="entry name" value="MFS"/>
</dbReference>
<dbReference type="Pfam" id="PF07690">
    <property type="entry name" value="MFS_1"/>
    <property type="match status" value="1"/>
</dbReference>
<evidence type="ECO:0000313" key="10">
    <source>
        <dbReference type="Proteomes" id="UP000037020"/>
    </source>
</evidence>
<keyword evidence="5 8" id="KW-1133">Transmembrane helix</keyword>
<comment type="subcellular location">
    <subcellularLocation>
        <location evidence="1">Cell membrane</location>
        <topology evidence="1">Multi-pass membrane protein</topology>
    </subcellularLocation>
</comment>
<protein>
    <submittedName>
        <fullName evidence="9">MFS transporter</fullName>
    </submittedName>
</protein>
<feature type="transmembrane region" description="Helical" evidence="8">
    <location>
        <begin position="15"/>
        <end position="33"/>
    </location>
</feature>
<keyword evidence="10" id="KW-1185">Reference proteome</keyword>
<feature type="transmembrane region" description="Helical" evidence="8">
    <location>
        <begin position="39"/>
        <end position="62"/>
    </location>
</feature>
<proteinExistence type="predicted"/>
<evidence type="ECO:0000313" key="9">
    <source>
        <dbReference type="EMBL" id="KOG89692.1"/>
    </source>
</evidence>
<feature type="non-terminal residue" evidence="9">
    <location>
        <position position="1"/>
    </location>
</feature>
<feature type="non-terminal residue" evidence="9">
    <location>
        <position position="217"/>
    </location>
</feature>
<evidence type="ECO:0000256" key="6">
    <source>
        <dbReference type="ARBA" id="ARBA00023136"/>
    </source>
</evidence>
<dbReference type="SUPFAM" id="SSF103473">
    <property type="entry name" value="MFS general substrate transporter"/>
    <property type="match status" value="1"/>
</dbReference>
<dbReference type="PANTHER" id="PTHR42718:SF46">
    <property type="entry name" value="BLR6921 PROTEIN"/>
    <property type="match status" value="1"/>
</dbReference>
<keyword evidence="6 8" id="KW-0472">Membrane</keyword>